<dbReference type="Proteomes" id="UP001237737">
    <property type="component" value="Unassembled WGS sequence"/>
</dbReference>
<proteinExistence type="predicted"/>
<comment type="caution">
    <text evidence="1">The sequence shown here is derived from an EMBL/GenBank/DDBJ whole genome shotgun (WGS) entry which is preliminary data.</text>
</comment>
<evidence type="ECO:0000313" key="2">
    <source>
        <dbReference type="Proteomes" id="UP001237737"/>
    </source>
</evidence>
<gene>
    <name evidence="1" type="ORF">J2T07_001254</name>
</gene>
<organism evidence="1 2">
    <name type="scientific">Luteibacter jiangsuensis</name>
    <dbReference type="NCBI Taxonomy" id="637577"/>
    <lineage>
        <taxon>Bacteria</taxon>
        <taxon>Pseudomonadati</taxon>
        <taxon>Pseudomonadota</taxon>
        <taxon>Gammaproteobacteria</taxon>
        <taxon>Lysobacterales</taxon>
        <taxon>Rhodanobacteraceae</taxon>
        <taxon>Luteibacter</taxon>
    </lineage>
</organism>
<keyword evidence="2" id="KW-1185">Reference proteome</keyword>
<dbReference type="EMBL" id="JAUSSK010000002">
    <property type="protein sequence ID" value="MDQ0009077.1"/>
    <property type="molecule type" value="Genomic_DNA"/>
</dbReference>
<name>A0ABT9SVQ2_9GAMM</name>
<evidence type="ECO:0000313" key="1">
    <source>
        <dbReference type="EMBL" id="MDQ0009077.1"/>
    </source>
</evidence>
<sequence>MPRQRLRHPGLLGHPARLALAIFSPVGEDRPAATPICTPDFGHFTKELERMGFKRRSAHGEHGRWTYDAFDRPGQHVEVYLPGRRGRGYRGGLRAHGPCALERSTMPLNAKAEAVLQAFGKEPGVTPNQLKNLTDTINASPALVDEVNRTVDAGHLQRIVALNNPHAGGEYNASAHDMRLPLTSLSTPAGGKYDASEATFVLGHELQHGFNAAGIAKVNTQFTHDLQAVAQSKTTPHDYTKPVGDVIAASRRDEAGAEISGWNATVSAARTRTTTGLGGGRGRAIRAPLRERAGTHGARSQVAAP</sequence>
<accession>A0ABT9SVQ2</accession>
<protein>
    <submittedName>
        <fullName evidence="1">Uncharacterized protein</fullName>
    </submittedName>
</protein>
<reference evidence="1 2" key="1">
    <citation type="submission" date="2023-07" db="EMBL/GenBank/DDBJ databases">
        <title>Sorghum-associated microbial communities from plants grown in Nebraska, USA.</title>
        <authorList>
            <person name="Schachtman D."/>
        </authorList>
    </citation>
    <scope>NUCLEOTIDE SEQUENCE [LARGE SCALE GENOMIC DNA]</scope>
    <source>
        <strain evidence="1 2">CC60</strain>
    </source>
</reference>
<dbReference type="RefSeq" id="WP_306848297.1">
    <property type="nucleotide sequence ID" value="NZ_JAUSSK010000002.1"/>
</dbReference>